<evidence type="ECO:0000313" key="1">
    <source>
        <dbReference type="EMBL" id="RSH89963.1"/>
    </source>
</evidence>
<sequence>MTSMPYFREAFLENANWVYQQAVSGKVFQGQAGDKPSKQQVQALTDILNALGWHGGLRSPTKSLAANAWWNMSPTAVPTLFNVLSEIYQTDGQIRALFQLARANSTGDGLPCKAHPNVQHHRYQVNNSQPFRIRCCMHGCYHKLQRAAIIHWIAELVNHNVVDGSKLGLDGEDLEI</sequence>
<dbReference type="Proteomes" id="UP000279259">
    <property type="component" value="Unassembled WGS sequence"/>
</dbReference>
<gene>
    <name evidence="1" type="ORF">EHS25_001949</name>
</gene>
<accession>A0A427YFZ2</accession>
<reference evidence="1 2" key="1">
    <citation type="submission" date="2018-11" db="EMBL/GenBank/DDBJ databases">
        <title>Genome sequence of Saitozyma podzolica DSM 27192.</title>
        <authorList>
            <person name="Aliyu H."/>
            <person name="Gorte O."/>
            <person name="Ochsenreither K."/>
        </authorList>
    </citation>
    <scope>NUCLEOTIDE SEQUENCE [LARGE SCALE GENOMIC DNA]</scope>
    <source>
        <strain evidence="1 2">DSM 27192</strain>
    </source>
</reference>
<protein>
    <submittedName>
        <fullName evidence="1">Uncharacterized protein</fullName>
    </submittedName>
</protein>
<dbReference type="EMBL" id="RSCD01000012">
    <property type="protein sequence ID" value="RSH89963.1"/>
    <property type="molecule type" value="Genomic_DNA"/>
</dbReference>
<organism evidence="1 2">
    <name type="scientific">Saitozyma podzolica</name>
    <dbReference type="NCBI Taxonomy" id="1890683"/>
    <lineage>
        <taxon>Eukaryota</taxon>
        <taxon>Fungi</taxon>
        <taxon>Dikarya</taxon>
        <taxon>Basidiomycota</taxon>
        <taxon>Agaricomycotina</taxon>
        <taxon>Tremellomycetes</taxon>
        <taxon>Tremellales</taxon>
        <taxon>Trimorphomycetaceae</taxon>
        <taxon>Saitozyma</taxon>
    </lineage>
</organism>
<dbReference type="AlphaFoldDB" id="A0A427YFZ2"/>
<dbReference type="OrthoDB" id="2594556at2759"/>
<name>A0A427YFZ2_9TREE</name>
<evidence type="ECO:0000313" key="2">
    <source>
        <dbReference type="Proteomes" id="UP000279259"/>
    </source>
</evidence>
<keyword evidence="2" id="KW-1185">Reference proteome</keyword>
<proteinExistence type="predicted"/>
<comment type="caution">
    <text evidence="1">The sequence shown here is derived from an EMBL/GenBank/DDBJ whole genome shotgun (WGS) entry which is preliminary data.</text>
</comment>
<dbReference type="STRING" id="1890683.A0A427YFZ2"/>